<reference evidence="1" key="1">
    <citation type="submission" date="2019-04" db="EMBL/GenBank/DDBJ databases">
        <title>Microbes associate with the intestines of laboratory mice.</title>
        <authorList>
            <person name="Navarre W."/>
            <person name="Wong E."/>
            <person name="Huang K."/>
            <person name="Tropini C."/>
            <person name="Ng K."/>
            <person name="Yu B."/>
        </authorList>
    </citation>
    <scope>NUCLEOTIDE SEQUENCE</scope>
    <source>
        <strain evidence="1">NM04_E33</strain>
    </source>
</reference>
<name>A0AC61RI91_9BACT</name>
<accession>A0AC61RI91</accession>
<organism evidence="1 2">
    <name type="scientific">Lepagella muris</name>
    <dbReference type="NCBI Taxonomy" id="3032870"/>
    <lineage>
        <taxon>Bacteria</taxon>
        <taxon>Pseudomonadati</taxon>
        <taxon>Bacteroidota</taxon>
        <taxon>Bacteroidia</taxon>
        <taxon>Bacteroidales</taxon>
        <taxon>Muribaculaceae</taxon>
        <taxon>Lepagella</taxon>
    </lineage>
</organism>
<gene>
    <name evidence="1" type="ORF">E5331_14115</name>
</gene>
<protein>
    <submittedName>
        <fullName evidence="1">CvpA family protein</fullName>
    </submittedName>
</protein>
<comment type="caution">
    <text evidence="1">The sequence shown here is derived from an EMBL/GenBank/DDBJ whole genome shotgun (WGS) entry which is preliminary data.</text>
</comment>
<evidence type="ECO:0000313" key="2">
    <source>
        <dbReference type="Proteomes" id="UP000306319"/>
    </source>
</evidence>
<dbReference type="Proteomes" id="UP000306319">
    <property type="component" value="Unassembled WGS sequence"/>
</dbReference>
<proteinExistence type="predicted"/>
<keyword evidence="2" id="KW-1185">Reference proteome</keyword>
<sequence length="215" mass="23712">MSDASFHIIAITVAAVAIIKGFSSGFTRQVSGVLGFAFGTVCAHVFDSQVEEILRMLLPWLRRSVGGAFIYSVVSSAIIYSVVFTLFRSFTRVLRSAMQVFYVGMLDKLLGAGFCLMKYMLGLSIVYNLILCVDPTSRLMKYATARDGNIVEVVMMLAPGLLGCHSYEDLSHLIQLREAKKISCNINNASDVIEDKGFKSHCTYVSEAEIYKDDA</sequence>
<dbReference type="EMBL" id="SRYB01000023">
    <property type="protein sequence ID" value="TGY77576.1"/>
    <property type="molecule type" value="Genomic_DNA"/>
</dbReference>
<evidence type="ECO:0000313" key="1">
    <source>
        <dbReference type="EMBL" id="TGY77576.1"/>
    </source>
</evidence>